<name>X1J9B1_9ZZZZ</name>
<dbReference type="InterPro" id="IPR010426">
    <property type="entry name" value="MTTB_MeTrfase"/>
</dbReference>
<dbReference type="EMBL" id="BARU01027528">
    <property type="protein sequence ID" value="GAH74949.1"/>
    <property type="molecule type" value="Genomic_DNA"/>
</dbReference>
<comment type="similarity">
    <text evidence="1">Belongs to the trimethylamine methyltransferase family.</text>
</comment>
<proteinExistence type="inferred from homology"/>
<evidence type="ECO:0000313" key="4">
    <source>
        <dbReference type="EMBL" id="GAH74949.1"/>
    </source>
</evidence>
<dbReference type="InterPro" id="IPR038601">
    <property type="entry name" value="MttB-like_sf"/>
</dbReference>
<evidence type="ECO:0000256" key="3">
    <source>
        <dbReference type="ARBA" id="ARBA00022679"/>
    </source>
</evidence>
<evidence type="ECO:0008006" key="5">
    <source>
        <dbReference type="Google" id="ProtNLM"/>
    </source>
</evidence>
<gene>
    <name evidence="4" type="ORF">S03H2_44062</name>
</gene>
<dbReference type="GO" id="GO:0008168">
    <property type="term" value="F:methyltransferase activity"/>
    <property type="evidence" value="ECO:0007669"/>
    <property type="project" value="UniProtKB-KW"/>
</dbReference>
<dbReference type="AlphaFoldDB" id="X1J9B1"/>
<organism evidence="4">
    <name type="scientific">marine sediment metagenome</name>
    <dbReference type="NCBI Taxonomy" id="412755"/>
    <lineage>
        <taxon>unclassified sequences</taxon>
        <taxon>metagenomes</taxon>
        <taxon>ecological metagenomes</taxon>
    </lineage>
</organism>
<keyword evidence="2" id="KW-0489">Methyltransferase</keyword>
<dbReference type="GO" id="GO:0032259">
    <property type="term" value="P:methylation"/>
    <property type="evidence" value="ECO:0007669"/>
    <property type="project" value="UniProtKB-KW"/>
</dbReference>
<protein>
    <recommendedName>
        <fullName evidence="5">Trimethylamine methyltransferase</fullName>
    </recommendedName>
</protein>
<sequence>MDSATLALGAIAGAFETGEYLSLDHTVRNFREQFRFPRLMDQRRYGEWAEEGKRTPGERAREVVQRLLDEHRAPPLPVEQTAKLDRIVARQGGRGS</sequence>
<comment type="caution">
    <text evidence="4">The sequence shown here is derived from an EMBL/GenBank/DDBJ whole genome shotgun (WGS) entry which is preliminary data.</text>
</comment>
<dbReference type="Gene3D" id="3.20.20.480">
    <property type="entry name" value="Trimethylamine methyltransferase-like"/>
    <property type="match status" value="1"/>
</dbReference>
<evidence type="ECO:0000256" key="2">
    <source>
        <dbReference type="ARBA" id="ARBA00022603"/>
    </source>
</evidence>
<accession>X1J9B1</accession>
<reference evidence="4" key="1">
    <citation type="journal article" date="2014" name="Front. Microbiol.">
        <title>High frequency of phylogenetically diverse reductive dehalogenase-homologous genes in deep subseafloor sedimentary metagenomes.</title>
        <authorList>
            <person name="Kawai M."/>
            <person name="Futagami T."/>
            <person name="Toyoda A."/>
            <person name="Takaki Y."/>
            <person name="Nishi S."/>
            <person name="Hori S."/>
            <person name="Arai W."/>
            <person name="Tsubouchi T."/>
            <person name="Morono Y."/>
            <person name="Uchiyama I."/>
            <person name="Ito T."/>
            <person name="Fujiyama A."/>
            <person name="Inagaki F."/>
            <person name="Takami H."/>
        </authorList>
    </citation>
    <scope>NUCLEOTIDE SEQUENCE</scope>
    <source>
        <strain evidence="4">Expedition CK06-06</strain>
    </source>
</reference>
<dbReference type="GO" id="GO:0015948">
    <property type="term" value="P:methanogenesis"/>
    <property type="evidence" value="ECO:0007669"/>
    <property type="project" value="InterPro"/>
</dbReference>
<dbReference type="Pfam" id="PF06253">
    <property type="entry name" value="MTTB"/>
    <property type="match status" value="1"/>
</dbReference>
<keyword evidence="3" id="KW-0808">Transferase</keyword>
<evidence type="ECO:0000256" key="1">
    <source>
        <dbReference type="ARBA" id="ARBA00007137"/>
    </source>
</evidence>